<keyword evidence="1" id="KW-0349">Heme</keyword>
<evidence type="ECO:0000256" key="1">
    <source>
        <dbReference type="ARBA" id="ARBA00022617"/>
    </source>
</evidence>
<keyword evidence="5" id="KW-1015">Disulfide bond</keyword>
<dbReference type="GO" id="GO:0046872">
    <property type="term" value="F:metal ion binding"/>
    <property type="evidence" value="ECO:0007669"/>
    <property type="project" value="UniProtKB-KW"/>
</dbReference>
<gene>
    <name evidence="9" type="ORF">SMAX5B_004486</name>
</gene>
<protein>
    <submittedName>
        <fullName evidence="9">Putative C-type lectin domain family 10 member A-like</fullName>
    </submittedName>
</protein>
<dbReference type="InterPro" id="IPR018378">
    <property type="entry name" value="C-type_lectin_CS"/>
</dbReference>
<keyword evidence="7" id="KW-1133">Transmembrane helix</keyword>
<dbReference type="InterPro" id="IPR033989">
    <property type="entry name" value="CD209-like_CTLD"/>
</dbReference>
<evidence type="ECO:0000313" key="10">
    <source>
        <dbReference type="Proteomes" id="UP000246464"/>
    </source>
</evidence>
<dbReference type="InterPro" id="IPR016186">
    <property type="entry name" value="C-type_lectin-like/link_sf"/>
</dbReference>
<dbReference type="GO" id="GO:0003341">
    <property type="term" value="P:cilium movement"/>
    <property type="evidence" value="ECO:0007669"/>
    <property type="project" value="TreeGrafter"/>
</dbReference>
<accession>A0A2U9B070</accession>
<keyword evidence="3 9" id="KW-0430">Lectin</keyword>
<dbReference type="GO" id="GO:0030246">
    <property type="term" value="F:carbohydrate binding"/>
    <property type="evidence" value="ECO:0007669"/>
    <property type="project" value="UniProtKB-KW"/>
</dbReference>
<dbReference type="InterPro" id="IPR001304">
    <property type="entry name" value="C-type_lectin-like"/>
</dbReference>
<keyword evidence="10" id="KW-1185">Reference proteome</keyword>
<dbReference type="SMART" id="SM00034">
    <property type="entry name" value="CLECT"/>
    <property type="match status" value="1"/>
</dbReference>
<feature type="transmembrane region" description="Helical" evidence="7">
    <location>
        <begin position="189"/>
        <end position="208"/>
    </location>
</feature>
<keyword evidence="7" id="KW-0472">Membrane</keyword>
<comment type="similarity">
    <text evidence="6">Belongs to the cytochrome b5 family.</text>
</comment>
<evidence type="ECO:0000256" key="6">
    <source>
        <dbReference type="ARBA" id="ARBA00038168"/>
    </source>
</evidence>
<sequence>ILKHVDPLTNCVRYYTPRGRFVHVPPGGPCSDWDSDTGQPWWRDPGYEVGLLTAKARWIRVVNTLTSQEQQLEVCSEETLAEILQRYLRYNGHAHSYTWKHNGAILDMSRTLVQNNVPDNDRELEQLRLDRDLYVPSILLHFNDDLTEAEKDIAMTTEYHDNIEDDSNSFWNKEPRPVSFSGVSRFRRWLFPALTATVILVLIIALGASNTTTSNRLWSLEKSVSNLTGSLNAALQLSTNAAADVRRLKFSVENNKDQLTSVSEALKQLAALDAISRSVASLKCSLERLVNNGSEASGCCPLEWDRFHRTCYLFNKTPLSWSDARDWCNGHESHLAILITDDEWDFVTRQAAGTYYWLGLTDERTGNWEWVNQTPYVMNRRRWRPGQPDAWTNHGLGPGDEDCAHLHNDGRLNDLHCSNRLRFICQRREQRS</sequence>
<keyword evidence="4" id="KW-0408">Iron</keyword>
<dbReference type="Pfam" id="PF00059">
    <property type="entry name" value="Lectin_C"/>
    <property type="match status" value="1"/>
</dbReference>
<keyword evidence="2" id="KW-0479">Metal-binding</keyword>
<evidence type="ECO:0000259" key="8">
    <source>
        <dbReference type="PROSITE" id="PS50041"/>
    </source>
</evidence>
<evidence type="ECO:0000256" key="2">
    <source>
        <dbReference type="ARBA" id="ARBA00022723"/>
    </source>
</evidence>
<feature type="non-terminal residue" evidence="9">
    <location>
        <position position="1"/>
    </location>
</feature>
<evidence type="ECO:0000256" key="4">
    <source>
        <dbReference type="ARBA" id="ARBA00023004"/>
    </source>
</evidence>
<feature type="domain" description="C-type lectin" evidence="8">
    <location>
        <begin position="307"/>
        <end position="426"/>
    </location>
</feature>
<reference evidence="9 10" key="1">
    <citation type="submission" date="2017-12" db="EMBL/GenBank/DDBJ databases">
        <title>Integrating genomic resources of turbot (Scophthalmus maximus) in depth evaluation of genetic and physical mapping variation across individuals.</title>
        <authorList>
            <person name="Martinez P."/>
        </authorList>
    </citation>
    <scope>NUCLEOTIDE SEQUENCE [LARGE SCALE GENOMIC DNA]</scope>
</reference>
<dbReference type="SUPFAM" id="SSF56436">
    <property type="entry name" value="C-type lectin-like"/>
    <property type="match status" value="1"/>
</dbReference>
<evidence type="ECO:0000256" key="5">
    <source>
        <dbReference type="ARBA" id="ARBA00023157"/>
    </source>
</evidence>
<name>A0A2U9B070_SCOMX</name>
<dbReference type="PROSITE" id="PS00615">
    <property type="entry name" value="C_TYPE_LECTIN_1"/>
    <property type="match status" value="1"/>
</dbReference>
<evidence type="ECO:0000256" key="7">
    <source>
        <dbReference type="SAM" id="Phobius"/>
    </source>
</evidence>
<dbReference type="InterPro" id="IPR052320">
    <property type="entry name" value="Cytochrome_b5_domain"/>
</dbReference>
<dbReference type="InterPro" id="IPR016187">
    <property type="entry name" value="CTDL_fold"/>
</dbReference>
<evidence type="ECO:0000313" key="9">
    <source>
        <dbReference type="EMBL" id="AWO97339.1"/>
    </source>
</evidence>
<dbReference type="STRING" id="52904.ENSSMAP00000029763"/>
<dbReference type="Proteomes" id="UP000246464">
    <property type="component" value="Chromosome 2"/>
</dbReference>
<dbReference type="Gene3D" id="3.10.100.10">
    <property type="entry name" value="Mannose-Binding Protein A, subunit A"/>
    <property type="match status" value="1"/>
</dbReference>
<dbReference type="PANTHER" id="PTHR21281">
    <property type="entry name" value="CYTOCHROME B5 DOMAIN-CONTAINING PROTEIN 1"/>
    <property type="match status" value="1"/>
</dbReference>
<dbReference type="AlphaFoldDB" id="A0A2U9B070"/>
<organism evidence="9 10">
    <name type="scientific">Scophthalmus maximus</name>
    <name type="common">Turbot</name>
    <name type="synonym">Psetta maxima</name>
    <dbReference type="NCBI Taxonomy" id="52904"/>
    <lineage>
        <taxon>Eukaryota</taxon>
        <taxon>Metazoa</taxon>
        <taxon>Chordata</taxon>
        <taxon>Craniata</taxon>
        <taxon>Vertebrata</taxon>
        <taxon>Euteleostomi</taxon>
        <taxon>Actinopterygii</taxon>
        <taxon>Neopterygii</taxon>
        <taxon>Teleostei</taxon>
        <taxon>Neoteleostei</taxon>
        <taxon>Acanthomorphata</taxon>
        <taxon>Carangaria</taxon>
        <taxon>Pleuronectiformes</taxon>
        <taxon>Pleuronectoidei</taxon>
        <taxon>Scophthalmidae</taxon>
        <taxon>Scophthalmus</taxon>
    </lineage>
</organism>
<keyword evidence="7" id="KW-0812">Transmembrane</keyword>
<dbReference type="EMBL" id="CP026244">
    <property type="protein sequence ID" value="AWO97339.1"/>
    <property type="molecule type" value="Genomic_DNA"/>
</dbReference>
<dbReference type="CDD" id="cd03590">
    <property type="entry name" value="CLECT_DC-SIGN_like"/>
    <property type="match status" value="1"/>
</dbReference>
<proteinExistence type="inferred from homology"/>
<dbReference type="PROSITE" id="PS50041">
    <property type="entry name" value="C_TYPE_LECTIN_2"/>
    <property type="match status" value="1"/>
</dbReference>
<dbReference type="PANTHER" id="PTHR21281:SF0">
    <property type="entry name" value="CYTOCHROME B5 DOMAIN-CONTAINING PROTEIN 1"/>
    <property type="match status" value="1"/>
</dbReference>
<evidence type="ECO:0000256" key="3">
    <source>
        <dbReference type="ARBA" id="ARBA00022734"/>
    </source>
</evidence>